<comment type="caution">
    <text evidence="2">The sequence shown here is derived from an EMBL/GenBank/DDBJ whole genome shotgun (WGS) entry which is preliminary data.</text>
</comment>
<accession>A0ABR0KAC5</accession>
<dbReference type="Gene3D" id="3.40.50.1010">
    <property type="entry name" value="5'-nuclease"/>
    <property type="match status" value="1"/>
</dbReference>
<dbReference type="PANTHER" id="PTHR15837">
    <property type="entry name" value="RAN GUANINE NUCLEOTIDE RELEASE FACTOR"/>
    <property type="match status" value="1"/>
</dbReference>
<proteinExistence type="predicted"/>
<dbReference type="InterPro" id="IPR007681">
    <property type="entry name" value="Mog1"/>
</dbReference>
<dbReference type="EMBL" id="JAVRRG010000056">
    <property type="protein sequence ID" value="KAK5092559.1"/>
    <property type="molecule type" value="Genomic_DNA"/>
</dbReference>
<dbReference type="CDD" id="cd18724">
    <property type="entry name" value="PIN_LabA-like"/>
    <property type="match status" value="1"/>
</dbReference>
<feature type="region of interest" description="Disordered" evidence="1">
    <location>
        <begin position="109"/>
        <end position="206"/>
    </location>
</feature>
<evidence type="ECO:0008006" key="4">
    <source>
        <dbReference type="Google" id="ProtNLM"/>
    </source>
</evidence>
<evidence type="ECO:0000256" key="1">
    <source>
        <dbReference type="SAM" id="MobiDB-lite"/>
    </source>
</evidence>
<name>A0ABR0KAC5_9EURO</name>
<protein>
    <recommendedName>
        <fullName evidence="4">NYN domain-containing protein</fullName>
    </recommendedName>
</protein>
<evidence type="ECO:0000313" key="2">
    <source>
        <dbReference type="EMBL" id="KAK5092559.1"/>
    </source>
</evidence>
<keyword evidence="3" id="KW-1185">Reference proteome</keyword>
<dbReference type="Proteomes" id="UP001345013">
    <property type="component" value="Unassembled WGS sequence"/>
</dbReference>
<reference evidence="2 3" key="1">
    <citation type="submission" date="2023-08" db="EMBL/GenBank/DDBJ databases">
        <title>Black Yeasts Isolated from many extreme environments.</title>
        <authorList>
            <person name="Coleine C."/>
            <person name="Stajich J.E."/>
            <person name="Selbmann L."/>
        </authorList>
    </citation>
    <scope>NUCLEOTIDE SEQUENCE [LARGE SCALE GENOMIC DNA]</scope>
    <source>
        <strain evidence="2 3">CCFEE 5885</strain>
    </source>
</reference>
<organism evidence="2 3">
    <name type="scientific">Lithohypha guttulata</name>
    <dbReference type="NCBI Taxonomy" id="1690604"/>
    <lineage>
        <taxon>Eukaryota</taxon>
        <taxon>Fungi</taxon>
        <taxon>Dikarya</taxon>
        <taxon>Ascomycota</taxon>
        <taxon>Pezizomycotina</taxon>
        <taxon>Eurotiomycetes</taxon>
        <taxon>Chaetothyriomycetidae</taxon>
        <taxon>Chaetothyriales</taxon>
        <taxon>Trichomeriaceae</taxon>
        <taxon>Lithohypha</taxon>
    </lineage>
</organism>
<feature type="compositionally biased region" description="Basic residues" evidence="1">
    <location>
        <begin position="127"/>
        <end position="138"/>
    </location>
</feature>
<gene>
    <name evidence="2" type="ORF">LTR24_005138</name>
</gene>
<evidence type="ECO:0000313" key="3">
    <source>
        <dbReference type="Proteomes" id="UP001345013"/>
    </source>
</evidence>
<dbReference type="PANTHER" id="PTHR15837:SF5">
    <property type="entry name" value="NYN DOMAIN-CONTAINING PROTEIN"/>
    <property type="match status" value="1"/>
</dbReference>
<sequence>MAFGSSSSPWSFEPAITLLKSAADGDQPLEAAEIAQPDMPPALVPVPQYAVKGGLGDFTQIWKHLGVDYDSSAAHTIGDAHDEAKLGSSIESDTSQLVKAVKWRDEQDGADLEDNVEPEQVTASNLRTRKRAARRARARERELQLAQATFEPASDTASNGESGEELESIRRSPDRRSLIAELMGRPRPTENVSPPTSPSPPKDRAVLRTPTKKEWPVANPFLWSAPSLQSSASKNTILPVDGLTPHLRKVSLISQLSSRFPDEQKYLKNEGLRSPVFSPLNTSPIGIHVFIDFSNISIGFHDCLKVARGIPVSTRVRRVPLNFHNLSLILERGRPAAKRVLCGSERTSTVDQAEACGYEANVLDRVHKAKTPTPRKKYYPGTNGGGYNSASGVSYGETSGSETPAATYKWSEQAVDEILHLKMSHSILDTEKPSTIVLATGDAAEAEYSDGFLRMVERALRVGWSVELISFRQNTSSLYKRKEFRQKWGPMFKWIQLDDFVESLIDE</sequence>
<feature type="compositionally biased region" description="Basic and acidic residues" evidence="1">
    <location>
        <begin position="167"/>
        <end position="178"/>
    </location>
</feature>